<organism evidence="2 3">
    <name type="scientific">Pristionchus fissidentatus</name>
    <dbReference type="NCBI Taxonomy" id="1538716"/>
    <lineage>
        <taxon>Eukaryota</taxon>
        <taxon>Metazoa</taxon>
        <taxon>Ecdysozoa</taxon>
        <taxon>Nematoda</taxon>
        <taxon>Chromadorea</taxon>
        <taxon>Rhabditida</taxon>
        <taxon>Rhabditina</taxon>
        <taxon>Diplogasteromorpha</taxon>
        <taxon>Diplogasteroidea</taxon>
        <taxon>Neodiplogasteridae</taxon>
        <taxon>Pristionchus</taxon>
    </lineage>
</organism>
<sequence length="149" mass="17133">SLIFYDVCFFFLRIYAPAPFSALYCEGPLCRLAIDKRILMSNHRSVPLVFVGSQVYFSVLQYSKIIMLLLLKQKQYFSTLGALFFFFALTIEVNAFGFGYFGRDADDAPTLTQQEPELQFLLQRGGTLFMFGNIGNAQYFRSEMFLLCL</sequence>
<evidence type="ECO:0000313" key="2">
    <source>
        <dbReference type="EMBL" id="GMT12090.1"/>
    </source>
</evidence>
<dbReference type="PANTHER" id="PTHR45830">
    <property type="entry name" value="SERPENTINE RECEPTOR, CLASS I"/>
    <property type="match status" value="1"/>
</dbReference>
<reference evidence="2" key="1">
    <citation type="submission" date="2023-10" db="EMBL/GenBank/DDBJ databases">
        <title>Genome assembly of Pristionchus species.</title>
        <authorList>
            <person name="Yoshida K."/>
            <person name="Sommer R.J."/>
        </authorList>
    </citation>
    <scope>NUCLEOTIDE SEQUENCE</scope>
    <source>
        <strain evidence="2">RS5133</strain>
    </source>
</reference>
<gene>
    <name evidence="2" type="ORF">PFISCL1PPCAC_3387</name>
</gene>
<evidence type="ECO:0000313" key="3">
    <source>
        <dbReference type="Proteomes" id="UP001432322"/>
    </source>
</evidence>
<keyword evidence="1" id="KW-0472">Membrane</keyword>
<keyword evidence="3" id="KW-1185">Reference proteome</keyword>
<keyword evidence="1" id="KW-1133">Transmembrane helix</keyword>
<name>A0AAV5V2R8_9BILA</name>
<dbReference type="EMBL" id="BTSY01000001">
    <property type="protein sequence ID" value="GMT12090.1"/>
    <property type="molecule type" value="Genomic_DNA"/>
</dbReference>
<feature type="transmembrane region" description="Helical" evidence="1">
    <location>
        <begin position="46"/>
        <end position="70"/>
    </location>
</feature>
<dbReference type="Proteomes" id="UP001432322">
    <property type="component" value="Unassembled WGS sequence"/>
</dbReference>
<dbReference type="AlphaFoldDB" id="A0AAV5V2R8"/>
<accession>A0AAV5V2R8</accession>
<keyword evidence="1" id="KW-0812">Transmembrane</keyword>
<feature type="non-terminal residue" evidence="2">
    <location>
        <position position="149"/>
    </location>
</feature>
<feature type="non-terminal residue" evidence="2">
    <location>
        <position position="1"/>
    </location>
</feature>
<evidence type="ECO:0008006" key="4">
    <source>
        <dbReference type="Google" id="ProtNLM"/>
    </source>
</evidence>
<protein>
    <recommendedName>
        <fullName evidence="4">G protein-coupled receptor</fullName>
    </recommendedName>
</protein>
<proteinExistence type="predicted"/>
<evidence type="ECO:0000256" key="1">
    <source>
        <dbReference type="SAM" id="Phobius"/>
    </source>
</evidence>
<dbReference type="PANTHER" id="PTHR45830:SF15">
    <property type="entry name" value="SERPENTINE RECEPTOR, CLASS I"/>
    <property type="match status" value="1"/>
</dbReference>
<comment type="caution">
    <text evidence="2">The sequence shown here is derived from an EMBL/GenBank/DDBJ whole genome shotgun (WGS) entry which is preliminary data.</text>
</comment>
<feature type="transmembrane region" description="Helical" evidence="1">
    <location>
        <begin position="76"/>
        <end position="101"/>
    </location>
</feature>